<dbReference type="Proteomes" id="UP000031408">
    <property type="component" value="Unassembled WGS sequence"/>
</dbReference>
<dbReference type="AlphaFoldDB" id="A0A0C1KZG8"/>
<evidence type="ECO:0000259" key="3">
    <source>
        <dbReference type="Pfam" id="PF07495"/>
    </source>
</evidence>
<evidence type="ECO:0000256" key="1">
    <source>
        <dbReference type="SAM" id="Phobius"/>
    </source>
</evidence>
<dbReference type="GO" id="GO:0000155">
    <property type="term" value="F:phosphorelay sensor kinase activity"/>
    <property type="evidence" value="ECO:0007669"/>
    <property type="project" value="InterPro"/>
</dbReference>
<dbReference type="InterPro" id="IPR036890">
    <property type="entry name" value="HATPase_C_sf"/>
</dbReference>
<keyword evidence="1" id="KW-0812">Transmembrane</keyword>
<evidence type="ECO:0000313" key="4">
    <source>
        <dbReference type="EMBL" id="KIC92676.1"/>
    </source>
</evidence>
<feature type="domain" description="Two component regulator three Y" evidence="3">
    <location>
        <begin position="694"/>
        <end position="754"/>
    </location>
</feature>
<evidence type="ECO:0000259" key="2">
    <source>
        <dbReference type="Pfam" id="PF06580"/>
    </source>
</evidence>
<dbReference type="InterPro" id="IPR011123">
    <property type="entry name" value="Y_Y_Y"/>
</dbReference>
<dbReference type="EMBL" id="JSVC01000032">
    <property type="protein sequence ID" value="KIC92676.1"/>
    <property type="molecule type" value="Genomic_DNA"/>
</dbReference>
<feature type="non-terminal residue" evidence="4">
    <location>
        <position position="1"/>
    </location>
</feature>
<name>A0A0C1KZG8_9BACT</name>
<keyword evidence="5" id="KW-1185">Reference proteome</keyword>
<dbReference type="InterPro" id="IPR010559">
    <property type="entry name" value="Sig_transdc_His_kin_internal"/>
</dbReference>
<dbReference type="STRING" id="1349421.OI18_21375"/>
<comment type="caution">
    <text evidence="4">The sequence shown here is derived from an EMBL/GenBank/DDBJ whole genome shotgun (WGS) entry which is preliminary data.</text>
</comment>
<dbReference type="Pfam" id="PF06580">
    <property type="entry name" value="His_kinase"/>
    <property type="match status" value="1"/>
</dbReference>
<dbReference type="Gene3D" id="3.30.565.10">
    <property type="entry name" value="Histidine kinase-like ATPase, C-terminal domain"/>
    <property type="match status" value="1"/>
</dbReference>
<dbReference type="InterPro" id="IPR050640">
    <property type="entry name" value="Bact_2-comp_sensor_kinase"/>
</dbReference>
<keyword evidence="1" id="KW-0472">Membrane</keyword>
<accession>A0A0C1KZG8</accession>
<feature type="domain" description="Signal transduction histidine kinase internal region" evidence="2">
    <location>
        <begin position="812"/>
        <end position="891"/>
    </location>
</feature>
<dbReference type="SUPFAM" id="SSF55874">
    <property type="entry name" value="ATPase domain of HSP90 chaperone/DNA topoisomerase II/histidine kinase"/>
    <property type="match status" value="1"/>
</dbReference>
<organism evidence="4 5">
    <name type="scientific">Flavihumibacter solisilvae</name>
    <dbReference type="NCBI Taxonomy" id="1349421"/>
    <lineage>
        <taxon>Bacteria</taxon>
        <taxon>Pseudomonadati</taxon>
        <taxon>Bacteroidota</taxon>
        <taxon>Chitinophagia</taxon>
        <taxon>Chitinophagales</taxon>
        <taxon>Chitinophagaceae</taxon>
        <taxon>Flavihumibacter</taxon>
    </lineage>
</organism>
<evidence type="ECO:0008006" key="6">
    <source>
        <dbReference type="Google" id="ProtNLM"/>
    </source>
</evidence>
<dbReference type="Gene3D" id="2.60.40.10">
    <property type="entry name" value="Immunoglobulins"/>
    <property type="match status" value="1"/>
</dbReference>
<dbReference type="PANTHER" id="PTHR34220">
    <property type="entry name" value="SENSOR HISTIDINE KINASE YPDA"/>
    <property type="match status" value="1"/>
</dbReference>
<dbReference type="RefSeq" id="WP_039143866.1">
    <property type="nucleotide sequence ID" value="NZ_JSVC01000032.1"/>
</dbReference>
<dbReference type="InterPro" id="IPR011110">
    <property type="entry name" value="Reg_prop"/>
</dbReference>
<proteinExistence type="predicted"/>
<sequence length="1021" mass="115602">GVGEISIGKITGITQDPQGYMWFTDQDKGCITRFDGYSMVSFKHDPSNSNSLGGTYPECIVAEPSGILWIGFFGGMGLDRFDPFYGTFTHFRHNPTDPGSLISDSVCSVIVDRDGDIWVGTMAGLDLLDKKTGKFIHFRNDPKNPASISSNRVRTVYEDRKGTIWVACGPFWEPGNAGGLNRLDKSTRSFTRYMHEPGNPNSLADNRVRAILEDSKGNFWIGTSGDGLHTLDRSTGKFTRHSYDPANPAKLSRPALHNEIDHITFITEDGTGCIWIGTFESGVSRYDPEKKSITRFGNSLQFADNTGWWAYTSREGVLWFSTQEANLYRIDPFNKRFSFWEMGMAITNFFEEPNGELMVCFPEGIFHVNATKKVIGKEMLFPRPIGMVRTIEMKIIPDRKDFLVSNGGQLFRYNKQTGYSKILKTGISGRINTIEMFILTMIPMDEEKIWLGTEMGVYEMDLLSEKVTKIPIHDSLTGGFLPVSCLYKDSKNTIWAGSGLQSGLFAYEKSIGFRRKLSSQYITTIFEDSNKFLWVGTTNGLFSKHRDAEEFSRFKLPGSPIDNALILGIVEDDQKHLWISSRSGLFRLDNSRSKITWYGGSQGLKSTAFTQGILKLNNGDILVGTTSGYYAFQPDKMASNAIPPQIVLRDLKVKDRLVTPGKNSPIQLPLEFTSEVRLKHNQNFISIGFAGIHFNNPGENQHYYMLEGFDRNWRSAVSERTAYYYNIPPGNYTFRVKASNNDEVWNEKSLRFVVIPAWYSTPYFLVPAVVMLTLSLYALVRWRIHNSYKKQLEHSETEKQLSELKHRSAMLEMQALRSQMNPHFIFNSLNSINRFILHNDKAKASEYLTKFSRLMRLILQHSEHSSVSLENELQALSLYLELEAVRFDHQFDYRIIVDEDIDVSVVKVPPLIFQPYAENAIWHGLMHKEEKGLLEVVISQENNLLICKIRDNGIGRQQATELNSKSASQHKSMGMKITAGRIEMIKANSSGHAHVTIRDLVLADGSAGGTEVIIKIPVIYD</sequence>
<feature type="transmembrane region" description="Helical" evidence="1">
    <location>
        <begin position="757"/>
        <end position="780"/>
    </location>
</feature>
<dbReference type="PANTHER" id="PTHR34220:SF7">
    <property type="entry name" value="SENSOR HISTIDINE KINASE YPDA"/>
    <property type="match status" value="1"/>
</dbReference>
<keyword evidence="1" id="KW-1133">Transmembrane helix</keyword>
<dbReference type="OrthoDB" id="9809670at2"/>
<protein>
    <recommendedName>
        <fullName evidence="6">Signal transduction histidine kinase internal region domain-containing protein</fullName>
    </recommendedName>
</protein>
<dbReference type="InterPro" id="IPR015943">
    <property type="entry name" value="WD40/YVTN_repeat-like_dom_sf"/>
</dbReference>
<dbReference type="SUPFAM" id="SSF63829">
    <property type="entry name" value="Calcium-dependent phosphotriesterase"/>
    <property type="match status" value="3"/>
</dbReference>
<evidence type="ECO:0000313" key="5">
    <source>
        <dbReference type="Proteomes" id="UP000031408"/>
    </source>
</evidence>
<gene>
    <name evidence="4" type="ORF">OI18_21375</name>
</gene>
<dbReference type="Pfam" id="PF07495">
    <property type="entry name" value="Y_Y_Y"/>
    <property type="match status" value="1"/>
</dbReference>
<dbReference type="Pfam" id="PF07494">
    <property type="entry name" value="Reg_prop"/>
    <property type="match status" value="4"/>
</dbReference>
<dbReference type="InterPro" id="IPR013783">
    <property type="entry name" value="Ig-like_fold"/>
</dbReference>
<dbReference type="Gene3D" id="2.130.10.10">
    <property type="entry name" value="YVTN repeat-like/Quinoprotein amine dehydrogenase"/>
    <property type="match status" value="3"/>
</dbReference>
<reference evidence="4 5" key="1">
    <citation type="submission" date="2014-11" db="EMBL/GenBank/DDBJ databases">
        <title>Genome sequence of Flavihumibacter solisilvae 3-3.</title>
        <authorList>
            <person name="Zhou G."/>
            <person name="Li M."/>
            <person name="Wang G."/>
        </authorList>
    </citation>
    <scope>NUCLEOTIDE SEQUENCE [LARGE SCALE GENOMIC DNA]</scope>
    <source>
        <strain evidence="4 5">3-3</strain>
    </source>
</reference>
<dbReference type="GO" id="GO:0016020">
    <property type="term" value="C:membrane"/>
    <property type="evidence" value="ECO:0007669"/>
    <property type="project" value="InterPro"/>
</dbReference>